<feature type="transmembrane region" description="Helical" evidence="1">
    <location>
        <begin position="69"/>
        <end position="88"/>
    </location>
</feature>
<dbReference type="AlphaFoldDB" id="A0A0M0GHA0"/>
<gene>
    <name evidence="2" type="ORF">AF332_20035</name>
</gene>
<protein>
    <recommendedName>
        <fullName evidence="4">Amino acid permease/ SLC12A domain-containing protein</fullName>
    </recommendedName>
</protein>
<sequence>MSPFAVFDTFGVVSIETNGYVPASYIIITIVILFTTLSCGKMVNLYPGDGSAYTYTKKTMYPSEKQKKINALIVLILIFTVICASYYLI</sequence>
<evidence type="ECO:0000313" key="2">
    <source>
        <dbReference type="EMBL" id="KON88862.1"/>
    </source>
</evidence>
<keyword evidence="1" id="KW-1133">Transmembrane helix</keyword>
<reference evidence="3" key="1">
    <citation type="submission" date="2015-07" db="EMBL/GenBank/DDBJ databases">
        <title>Fjat-10036 dsm4.</title>
        <authorList>
            <person name="Liu B."/>
            <person name="Wang J."/>
            <person name="Zhu Y."/>
            <person name="Liu G."/>
            <person name="Chen Q."/>
            <person name="Chen Z."/>
            <person name="Lan J."/>
            <person name="Che J."/>
            <person name="Ge C."/>
            <person name="Shi H."/>
            <person name="Pan Z."/>
            <person name="Liu X."/>
        </authorList>
    </citation>
    <scope>NUCLEOTIDE SEQUENCE [LARGE SCALE GENOMIC DNA]</scope>
    <source>
        <strain evidence="3">DSM 4</strain>
    </source>
</reference>
<organism evidence="2 3">
    <name type="scientific">Sporosarcina globispora</name>
    <name type="common">Bacillus globisporus</name>
    <dbReference type="NCBI Taxonomy" id="1459"/>
    <lineage>
        <taxon>Bacteria</taxon>
        <taxon>Bacillati</taxon>
        <taxon>Bacillota</taxon>
        <taxon>Bacilli</taxon>
        <taxon>Bacillales</taxon>
        <taxon>Caryophanaceae</taxon>
        <taxon>Sporosarcina</taxon>
    </lineage>
</organism>
<accession>A0A0M0GHA0</accession>
<dbReference type="Proteomes" id="UP000037109">
    <property type="component" value="Unassembled WGS sequence"/>
</dbReference>
<keyword evidence="1" id="KW-0812">Transmembrane</keyword>
<name>A0A0M0GHA0_SPOGL</name>
<dbReference type="PATRIC" id="fig|1459.3.peg.4419"/>
<dbReference type="STRING" id="1459.AF332_20035"/>
<evidence type="ECO:0000313" key="3">
    <source>
        <dbReference type="Proteomes" id="UP000037109"/>
    </source>
</evidence>
<keyword evidence="1" id="KW-0472">Membrane</keyword>
<evidence type="ECO:0008006" key="4">
    <source>
        <dbReference type="Google" id="ProtNLM"/>
    </source>
</evidence>
<evidence type="ECO:0000256" key="1">
    <source>
        <dbReference type="SAM" id="Phobius"/>
    </source>
</evidence>
<comment type="caution">
    <text evidence="2">The sequence shown here is derived from an EMBL/GenBank/DDBJ whole genome shotgun (WGS) entry which is preliminary data.</text>
</comment>
<proteinExistence type="predicted"/>
<feature type="transmembrane region" description="Helical" evidence="1">
    <location>
        <begin position="20"/>
        <end position="39"/>
    </location>
</feature>
<dbReference type="Gene3D" id="1.20.1740.10">
    <property type="entry name" value="Amino acid/polyamine transporter I"/>
    <property type="match status" value="1"/>
</dbReference>
<dbReference type="EMBL" id="LGUF01000007">
    <property type="protein sequence ID" value="KON88862.1"/>
    <property type="molecule type" value="Genomic_DNA"/>
</dbReference>
<keyword evidence="3" id="KW-1185">Reference proteome</keyword>